<name>A0A512I8N2_9MICC</name>
<keyword evidence="2" id="KW-1133">Transmembrane helix</keyword>
<dbReference type="Proteomes" id="UP000321103">
    <property type="component" value="Unassembled WGS sequence"/>
</dbReference>
<keyword evidence="2" id="KW-0472">Membrane</keyword>
<proteinExistence type="predicted"/>
<dbReference type="AlphaFoldDB" id="A0A512I8N2"/>
<comment type="caution">
    <text evidence="3">The sequence shown here is derived from an EMBL/GenBank/DDBJ whole genome shotgun (WGS) entry which is preliminary data.</text>
</comment>
<evidence type="ECO:0000313" key="4">
    <source>
        <dbReference type="Proteomes" id="UP000321103"/>
    </source>
</evidence>
<reference evidence="3 4" key="1">
    <citation type="submission" date="2019-07" db="EMBL/GenBank/DDBJ databases">
        <title>Whole genome shotgun sequence of Kocuria turfanensis NBRC 107627.</title>
        <authorList>
            <person name="Hosoyama A."/>
            <person name="Uohara A."/>
            <person name="Ohji S."/>
            <person name="Ichikawa N."/>
        </authorList>
    </citation>
    <scope>NUCLEOTIDE SEQUENCE [LARGE SCALE GENOMIC DNA]</scope>
    <source>
        <strain evidence="3 4">NBRC 107627</strain>
    </source>
</reference>
<evidence type="ECO:0008006" key="5">
    <source>
        <dbReference type="Google" id="ProtNLM"/>
    </source>
</evidence>
<dbReference type="EMBL" id="BJZS01000005">
    <property type="protein sequence ID" value="GEO94069.1"/>
    <property type="molecule type" value="Genomic_DNA"/>
</dbReference>
<feature type="transmembrane region" description="Helical" evidence="2">
    <location>
        <begin position="86"/>
        <end position="105"/>
    </location>
</feature>
<feature type="compositionally biased region" description="Basic and acidic residues" evidence="1">
    <location>
        <begin position="28"/>
        <end position="37"/>
    </location>
</feature>
<accession>A0A512I8N2</accession>
<evidence type="ECO:0000256" key="1">
    <source>
        <dbReference type="SAM" id="MobiDB-lite"/>
    </source>
</evidence>
<feature type="region of interest" description="Disordered" evidence="1">
    <location>
        <begin position="1"/>
        <end position="52"/>
    </location>
</feature>
<keyword evidence="4" id="KW-1185">Reference proteome</keyword>
<keyword evidence="2" id="KW-0812">Transmembrane</keyword>
<sequence length="136" mass="13873">MSTDDRDGTTGGPADPPDPAPEGGPAGAERDGRDGPARGRGLRTAGELVEGGGLSGGLTTLLYVVIGMGFWSLVGWGADRVLGTRWIVVLGACIGAASGIYVVYLHMQEGLRRSQASDGADPHNPHQSGPDSAPRP</sequence>
<feature type="region of interest" description="Disordered" evidence="1">
    <location>
        <begin position="114"/>
        <end position="136"/>
    </location>
</feature>
<organism evidence="3 4">
    <name type="scientific">Kocuria turfanensis</name>
    <dbReference type="NCBI Taxonomy" id="388357"/>
    <lineage>
        <taxon>Bacteria</taxon>
        <taxon>Bacillati</taxon>
        <taxon>Actinomycetota</taxon>
        <taxon>Actinomycetes</taxon>
        <taxon>Micrococcales</taxon>
        <taxon>Micrococcaceae</taxon>
        <taxon>Kocuria</taxon>
    </lineage>
</organism>
<evidence type="ECO:0000313" key="3">
    <source>
        <dbReference type="EMBL" id="GEO94069.1"/>
    </source>
</evidence>
<evidence type="ECO:0000256" key="2">
    <source>
        <dbReference type="SAM" id="Phobius"/>
    </source>
</evidence>
<gene>
    <name evidence="3" type="ORF">KTU01_01920</name>
</gene>
<protein>
    <recommendedName>
        <fullName evidence="5">ATP synthase protein I</fullName>
    </recommendedName>
</protein>
<feature type="transmembrane region" description="Helical" evidence="2">
    <location>
        <begin position="48"/>
        <end position="74"/>
    </location>
</feature>
<dbReference type="RefSeq" id="WP_062734764.1">
    <property type="nucleotide sequence ID" value="NZ_BJZS01000005.1"/>
</dbReference>
<dbReference type="STRING" id="388357.GCA_001580365_00896"/>